<comment type="caution">
    <text evidence="1">The sequence shown here is derived from an EMBL/GenBank/DDBJ whole genome shotgun (WGS) entry which is preliminary data.</text>
</comment>
<reference evidence="1" key="1">
    <citation type="submission" date="2022-10" db="EMBL/GenBank/DDBJ databases">
        <title>Culturing micro-colonial fungi from biological soil crusts in the Mojave desert and describing Neophaeococcomyces mojavensis, and introducing the new genera and species Taxawa tesnikishii.</title>
        <authorList>
            <person name="Kurbessoian T."/>
            <person name="Stajich J.E."/>
        </authorList>
    </citation>
    <scope>NUCLEOTIDE SEQUENCE</scope>
    <source>
        <strain evidence="1">TK_41</strain>
    </source>
</reference>
<dbReference type="EMBL" id="JAPDRK010000014">
    <property type="protein sequence ID" value="KAJ9606433.1"/>
    <property type="molecule type" value="Genomic_DNA"/>
</dbReference>
<proteinExistence type="predicted"/>
<accession>A0AA38X4B4</accession>
<protein>
    <submittedName>
        <fullName evidence="1">Uncharacterized protein</fullName>
    </submittedName>
</protein>
<sequence length="136" mass="15660">MSDQSVSERRIRPIQEAIAGGNWKQALQLCDKWSKKGERSDKFLAVKALAFVSQPDKSHHDRGRQEALDLCKRTPPITEPEAIYQLQSALRSLSLQEESPKLWERALTAKKDDKDLYTRWLNQAIADNNWRSAQKV</sequence>
<evidence type="ECO:0000313" key="2">
    <source>
        <dbReference type="Proteomes" id="UP001172673"/>
    </source>
</evidence>
<name>A0AA38X4B4_9EURO</name>
<dbReference type="AlphaFoldDB" id="A0AA38X4B4"/>
<gene>
    <name evidence="1" type="ORF">H2200_009394</name>
</gene>
<dbReference type="Proteomes" id="UP001172673">
    <property type="component" value="Unassembled WGS sequence"/>
</dbReference>
<evidence type="ECO:0000313" key="1">
    <source>
        <dbReference type="EMBL" id="KAJ9606433.1"/>
    </source>
</evidence>
<organism evidence="1 2">
    <name type="scientific">Cladophialophora chaetospira</name>
    <dbReference type="NCBI Taxonomy" id="386627"/>
    <lineage>
        <taxon>Eukaryota</taxon>
        <taxon>Fungi</taxon>
        <taxon>Dikarya</taxon>
        <taxon>Ascomycota</taxon>
        <taxon>Pezizomycotina</taxon>
        <taxon>Eurotiomycetes</taxon>
        <taxon>Chaetothyriomycetidae</taxon>
        <taxon>Chaetothyriales</taxon>
        <taxon>Herpotrichiellaceae</taxon>
        <taxon>Cladophialophora</taxon>
    </lineage>
</organism>
<keyword evidence="2" id="KW-1185">Reference proteome</keyword>